<reference evidence="2" key="2">
    <citation type="submission" date="2015-01" db="EMBL/GenBank/DDBJ databases">
        <title>Evolutionary Origins and Diversification of the Mycorrhizal Mutualists.</title>
        <authorList>
            <consortium name="DOE Joint Genome Institute"/>
            <consortium name="Mycorrhizal Genomics Consortium"/>
            <person name="Kohler A."/>
            <person name="Kuo A."/>
            <person name="Nagy L.G."/>
            <person name="Floudas D."/>
            <person name="Copeland A."/>
            <person name="Barry K.W."/>
            <person name="Cichocki N."/>
            <person name="Veneault-Fourrey C."/>
            <person name="LaButti K."/>
            <person name="Lindquist E.A."/>
            <person name="Lipzen A."/>
            <person name="Lundell T."/>
            <person name="Morin E."/>
            <person name="Murat C."/>
            <person name="Riley R."/>
            <person name="Ohm R."/>
            <person name="Sun H."/>
            <person name="Tunlid A."/>
            <person name="Henrissat B."/>
            <person name="Grigoriev I.V."/>
            <person name="Hibbett D.S."/>
            <person name="Martin F."/>
        </authorList>
    </citation>
    <scope>NUCLEOTIDE SEQUENCE [LARGE SCALE GENOMIC DNA]</scope>
    <source>
        <strain evidence="2">441</strain>
    </source>
</reference>
<sequence length="99" mass="11394">LIPDSDGISVASHVENLYVGQFSKVSTSYFLDFLLHVYDMTAPPSSYIRQRRSARRPVTSHWDTNDRDHETTMKVLKTIEGRRGSWTITDSHLSPDNQR</sequence>
<dbReference type="EMBL" id="KN833687">
    <property type="protein sequence ID" value="KIK30297.1"/>
    <property type="molecule type" value="Genomic_DNA"/>
</dbReference>
<protein>
    <submittedName>
        <fullName evidence="1">Uncharacterized protein</fullName>
    </submittedName>
</protein>
<dbReference type="Proteomes" id="UP000054018">
    <property type="component" value="Unassembled WGS sequence"/>
</dbReference>
<feature type="non-terminal residue" evidence="1">
    <location>
        <position position="1"/>
    </location>
</feature>
<accession>A0A0D0A742</accession>
<proteinExistence type="predicted"/>
<gene>
    <name evidence="1" type="ORF">PISMIDRAFT_87812</name>
</gene>
<organism evidence="1 2">
    <name type="scientific">Pisolithus microcarpus 441</name>
    <dbReference type="NCBI Taxonomy" id="765257"/>
    <lineage>
        <taxon>Eukaryota</taxon>
        <taxon>Fungi</taxon>
        <taxon>Dikarya</taxon>
        <taxon>Basidiomycota</taxon>
        <taxon>Agaricomycotina</taxon>
        <taxon>Agaricomycetes</taxon>
        <taxon>Agaricomycetidae</taxon>
        <taxon>Boletales</taxon>
        <taxon>Sclerodermatineae</taxon>
        <taxon>Pisolithaceae</taxon>
        <taxon>Pisolithus</taxon>
    </lineage>
</organism>
<evidence type="ECO:0000313" key="2">
    <source>
        <dbReference type="Proteomes" id="UP000054018"/>
    </source>
</evidence>
<reference evidence="1 2" key="1">
    <citation type="submission" date="2014-04" db="EMBL/GenBank/DDBJ databases">
        <authorList>
            <consortium name="DOE Joint Genome Institute"/>
            <person name="Kuo A."/>
            <person name="Kohler A."/>
            <person name="Costa M.D."/>
            <person name="Nagy L.G."/>
            <person name="Floudas D."/>
            <person name="Copeland A."/>
            <person name="Barry K.W."/>
            <person name="Cichocki N."/>
            <person name="Veneault-Fourrey C."/>
            <person name="LaButti K."/>
            <person name="Lindquist E.A."/>
            <person name="Lipzen A."/>
            <person name="Lundell T."/>
            <person name="Morin E."/>
            <person name="Murat C."/>
            <person name="Sun H."/>
            <person name="Tunlid A."/>
            <person name="Henrissat B."/>
            <person name="Grigoriev I.V."/>
            <person name="Hibbett D.S."/>
            <person name="Martin F."/>
            <person name="Nordberg H.P."/>
            <person name="Cantor M.N."/>
            <person name="Hua S.X."/>
        </authorList>
    </citation>
    <scope>NUCLEOTIDE SEQUENCE [LARGE SCALE GENOMIC DNA]</scope>
    <source>
        <strain evidence="1 2">441</strain>
    </source>
</reference>
<name>A0A0D0A742_9AGAM</name>
<keyword evidence="2" id="KW-1185">Reference proteome</keyword>
<dbReference type="AlphaFoldDB" id="A0A0D0A742"/>
<dbReference type="HOGENOM" id="CLU_2326399_0_0_1"/>
<dbReference type="STRING" id="765257.A0A0D0A742"/>
<evidence type="ECO:0000313" key="1">
    <source>
        <dbReference type="EMBL" id="KIK30297.1"/>
    </source>
</evidence>
<dbReference type="OrthoDB" id="63070at2759"/>